<dbReference type="GO" id="GO:0016757">
    <property type="term" value="F:glycosyltransferase activity"/>
    <property type="evidence" value="ECO:0007669"/>
    <property type="project" value="InterPro"/>
</dbReference>
<comment type="caution">
    <text evidence="3">The sequence shown here is derived from an EMBL/GenBank/DDBJ whole genome shotgun (WGS) entry which is preliminary data.</text>
</comment>
<name>A0A1F4RPC1_UNCSA</name>
<dbReference type="STRING" id="1802568.A3F86_03355"/>
<evidence type="ECO:0000313" key="4">
    <source>
        <dbReference type="Proteomes" id="UP000179095"/>
    </source>
</evidence>
<gene>
    <name evidence="3" type="ORF">A3F86_03355</name>
</gene>
<sequence length="414" mass="47338">MKICHFTNYWPELHDIWGGAERACQRTVDQLSARGIINEVFTLPAGKKPPSGVNFISTFEDILPGWLKRICRNFKLLIYPFDPHVYFSCLRFLRQIKPDVVHLHNANILSFAVLAAAKTLRIPVVQSIYDYWFFCPQEMLMKKDGGICQEYQGACCADCYEFGRFGFIKKLLIKFRKSIFDHFLRQIDSFLVLSESSKIILIDYGIKNEKIEVIHQPVNVEAKQVDYSQMQKGLILFVGWKTRRKGLHILLQALKQLPEAKLVAIGKEIDADYLKMIKDYIADNGLGNKVDMLTRVSQEELENYWRKANLVVVPEQWENMSPLVLLEAMSFGRAIVASWVGGLPEFIEDGKSGLLARYNDPADFAAKISRILKEPALAENLGRKAQEQIASLGNVDRFVGQQVKLYEKVILNAQ</sequence>
<feature type="domain" description="Glycosyltransferase subfamily 4-like N-terminal" evidence="2">
    <location>
        <begin position="17"/>
        <end position="221"/>
    </location>
</feature>
<dbReference type="Pfam" id="PF00534">
    <property type="entry name" value="Glycos_transf_1"/>
    <property type="match status" value="1"/>
</dbReference>
<dbReference type="EMBL" id="METQ01000004">
    <property type="protein sequence ID" value="OGC10084.1"/>
    <property type="molecule type" value="Genomic_DNA"/>
</dbReference>
<dbReference type="InterPro" id="IPR050194">
    <property type="entry name" value="Glycosyltransferase_grp1"/>
</dbReference>
<dbReference type="Pfam" id="PF13439">
    <property type="entry name" value="Glyco_transf_4"/>
    <property type="match status" value="1"/>
</dbReference>
<evidence type="ECO:0000259" key="2">
    <source>
        <dbReference type="Pfam" id="PF13439"/>
    </source>
</evidence>
<dbReference type="InterPro" id="IPR028098">
    <property type="entry name" value="Glyco_trans_4-like_N"/>
</dbReference>
<reference evidence="3 4" key="1">
    <citation type="journal article" date="2016" name="Nat. Commun.">
        <title>Thousands of microbial genomes shed light on interconnected biogeochemical processes in an aquifer system.</title>
        <authorList>
            <person name="Anantharaman K."/>
            <person name="Brown C.T."/>
            <person name="Hug L.A."/>
            <person name="Sharon I."/>
            <person name="Castelle C.J."/>
            <person name="Probst A.J."/>
            <person name="Thomas B.C."/>
            <person name="Singh A."/>
            <person name="Wilkins M.J."/>
            <person name="Karaoz U."/>
            <person name="Brodie E.L."/>
            <person name="Williams K.H."/>
            <person name="Hubbard S.S."/>
            <person name="Banfield J.F."/>
        </authorList>
    </citation>
    <scope>NUCLEOTIDE SEQUENCE [LARGE SCALE GENOMIC DNA]</scope>
</reference>
<organism evidence="3 4">
    <name type="scientific">candidate division WOR-1 bacterium RIFCSPLOWO2_12_FULL_45_9</name>
    <dbReference type="NCBI Taxonomy" id="1802568"/>
    <lineage>
        <taxon>Bacteria</taxon>
        <taxon>Bacillati</taxon>
        <taxon>Saganbacteria</taxon>
    </lineage>
</organism>
<feature type="domain" description="Glycosyl transferase family 1" evidence="1">
    <location>
        <begin position="229"/>
        <end position="387"/>
    </location>
</feature>
<dbReference type="Proteomes" id="UP000179095">
    <property type="component" value="Unassembled WGS sequence"/>
</dbReference>
<proteinExistence type="predicted"/>
<protein>
    <recommendedName>
        <fullName evidence="5">Glycosyl transferase family 1 domain-containing protein</fullName>
    </recommendedName>
</protein>
<dbReference type="PANTHER" id="PTHR45947:SF3">
    <property type="entry name" value="SULFOQUINOVOSYL TRANSFERASE SQD2"/>
    <property type="match status" value="1"/>
</dbReference>
<evidence type="ECO:0008006" key="5">
    <source>
        <dbReference type="Google" id="ProtNLM"/>
    </source>
</evidence>
<dbReference type="SUPFAM" id="SSF53756">
    <property type="entry name" value="UDP-Glycosyltransferase/glycogen phosphorylase"/>
    <property type="match status" value="1"/>
</dbReference>
<accession>A0A1F4RPC1</accession>
<dbReference type="InterPro" id="IPR001296">
    <property type="entry name" value="Glyco_trans_1"/>
</dbReference>
<dbReference type="Gene3D" id="3.40.50.2000">
    <property type="entry name" value="Glycogen Phosphorylase B"/>
    <property type="match status" value="2"/>
</dbReference>
<evidence type="ECO:0000313" key="3">
    <source>
        <dbReference type="EMBL" id="OGC10084.1"/>
    </source>
</evidence>
<dbReference type="PANTHER" id="PTHR45947">
    <property type="entry name" value="SULFOQUINOVOSYL TRANSFERASE SQD2"/>
    <property type="match status" value="1"/>
</dbReference>
<dbReference type="AlphaFoldDB" id="A0A1F4RPC1"/>
<evidence type="ECO:0000259" key="1">
    <source>
        <dbReference type="Pfam" id="PF00534"/>
    </source>
</evidence>